<dbReference type="Proteomes" id="UP000232722">
    <property type="component" value="Unassembled WGS sequence"/>
</dbReference>
<dbReference type="VEuPathDB" id="FungiDB:FUN_024744"/>
<dbReference type="VEuPathDB" id="FungiDB:RhiirFUN_024358"/>
<comment type="caution">
    <text evidence="2">The sequence shown here is derived from an EMBL/GenBank/DDBJ whole genome shotgun (WGS) entry which is preliminary data.</text>
</comment>
<accession>A0A2N0NKM5</accession>
<dbReference type="Pfam" id="PF26638">
    <property type="entry name" value="DUF8211"/>
    <property type="match status" value="1"/>
</dbReference>
<gene>
    <name evidence="2" type="ORF">RhiirA5_437346</name>
</gene>
<sequence length="635" mass="75473">MSSFIRIDDYENYDIPNNGFTGLNQHSNKRVSDKVSTWKDIISNAPSTTFYTSPNTKPFNKPSSFSSPVGKFPLKVSFSKFHVTRPNRAGYNKIYEIRRSRSYFFELNDLPANTNDIHLKIYTNDYHMKNTPISYRNTSSTPNDKYRISCMLTHFFSSQRVLPRKIQQKFFSFIRDRLLARKNMISSRANNSRERNTTTKTFFNFTYKKYRFHFGIYIPCSQQHPHSTFYDSREHCQVPSPFVMSQCRRACVMHQSIFFRNENLTNVRKHGRLNPTLPDTTMVNDKRSHANLLHDRWNCRWKKDVISHRLGISYKESYLARSKGSVIHHANKHMYRKWLDTFSIQRSKNVKTAKAQEIRFRRACRRTFHAKGHNKLDTMRHRLITAQRYRFLFLPSQYIYKPIKHLHYTHGLDYPDYGFKIPINQDITSQKDVVVHTVEQYNPVPAGFFPSKYKDIIPKEPLYTSAGDFIIPGSHHRQLLLQEEARIANQITEKRKAESLLHGTTVKHLYRRDRAKKWHTLRNDYYHQHMSKFEQYFDKTKDKIVSQNDIAFQLRLHKEMTDFNDAFILGKKIHIATRTTNEEKYVPYKYGNEFIENPSYEDSRAITSDDTKEIERRPHKRLTTTLTITSDDRLK</sequence>
<dbReference type="AlphaFoldDB" id="A0A2N0NKM5"/>
<evidence type="ECO:0000313" key="3">
    <source>
        <dbReference type="Proteomes" id="UP000232722"/>
    </source>
</evidence>
<evidence type="ECO:0000313" key="2">
    <source>
        <dbReference type="EMBL" id="PKB95115.1"/>
    </source>
</evidence>
<reference evidence="2 3" key="2">
    <citation type="submission" date="2017-09" db="EMBL/GenBank/DDBJ databases">
        <title>Extensive intraspecific genome diversity in a model arbuscular mycorrhizal fungus.</title>
        <authorList>
            <person name="Chen E.C."/>
            <person name="Morin E."/>
            <person name="Beaudet D."/>
            <person name="Noel J."/>
            <person name="Ndikumana S."/>
            <person name="Charron P."/>
            <person name="St-Onge C."/>
            <person name="Giorgi J."/>
            <person name="Grigoriev I.V."/>
            <person name="Roux C."/>
            <person name="Martin F.M."/>
            <person name="Corradi N."/>
        </authorList>
    </citation>
    <scope>NUCLEOTIDE SEQUENCE [LARGE SCALE GENOMIC DNA]</scope>
    <source>
        <strain evidence="2 3">A5</strain>
    </source>
</reference>
<dbReference type="VEuPathDB" id="FungiDB:RhiirFUN_024359"/>
<proteinExistence type="predicted"/>
<feature type="domain" description="DUF8211" evidence="1">
    <location>
        <begin position="289"/>
        <end position="421"/>
    </location>
</feature>
<reference evidence="2 3" key="1">
    <citation type="submission" date="2016-04" db="EMBL/GenBank/DDBJ databases">
        <title>Genome analyses suggest a sexual origin of heterokaryosis in a supposedly ancient asexual fungus.</title>
        <authorList>
            <person name="Ropars J."/>
            <person name="Sedzielewska K."/>
            <person name="Noel J."/>
            <person name="Charron P."/>
            <person name="Farinelli L."/>
            <person name="Marton T."/>
            <person name="Kruger M."/>
            <person name="Pelin A."/>
            <person name="Brachmann A."/>
            <person name="Corradi N."/>
        </authorList>
    </citation>
    <scope>NUCLEOTIDE SEQUENCE [LARGE SCALE GENOMIC DNA]</scope>
    <source>
        <strain evidence="2 3">A5</strain>
    </source>
</reference>
<organism evidence="2 3">
    <name type="scientific">Rhizophagus irregularis</name>
    <dbReference type="NCBI Taxonomy" id="588596"/>
    <lineage>
        <taxon>Eukaryota</taxon>
        <taxon>Fungi</taxon>
        <taxon>Fungi incertae sedis</taxon>
        <taxon>Mucoromycota</taxon>
        <taxon>Glomeromycotina</taxon>
        <taxon>Glomeromycetes</taxon>
        <taxon>Glomerales</taxon>
        <taxon>Glomeraceae</taxon>
        <taxon>Rhizophagus</taxon>
    </lineage>
</organism>
<protein>
    <recommendedName>
        <fullName evidence="1">DUF8211 domain-containing protein</fullName>
    </recommendedName>
</protein>
<dbReference type="VEuPathDB" id="FungiDB:RhiirA1_462850"/>
<name>A0A2N0NKM5_9GLOM</name>
<dbReference type="EMBL" id="LLXJ01005123">
    <property type="protein sequence ID" value="PKB95115.1"/>
    <property type="molecule type" value="Genomic_DNA"/>
</dbReference>
<evidence type="ECO:0000259" key="1">
    <source>
        <dbReference type="Pfam" id="PF26638"/>
    </source>
</evidence>
<dbReference type="InterPro" id="IPR058524">
    <property type="entry name" value="DUF8211"/>
</dbReference>